<proteinExistence type="predicted"/>
<name>A0YE57_9GAMM</name>
<dbReference type="PANTHER" id="PTHR30050">
    <property type="entry name" value="CHROMOSOMAL REPLICATION INITIATOR PROTEIN DNAA"/>
    <property type="match status" value="1"/>
</dbReference>
<dbReference type="InterPro" id="IPR027417">
    <property type="entry name" value="P-loop_NTPase"/>
</dbReference>
<dbReference type="NCBIfam" id="TIGR03420">
    <property type="entry name" value="DnaA_homol_Hda"/>
    <property type="match status" value="1"/>
</dbReference>
<feature type="domain" description="Hda lid" evidence="1">
    <location>
        <begin position="186"/>
        <end position="250"/>
    </location>
</feature>
<organism evidence="2 3">
    <name type="scientific">marine gamma proteobacterium HTCC2143</name>
    <dbReference type="NCBI Taxonomy" id="247633"/>
    <lineage>
        <taxon>Bacteria</taxon>
        <taxon>Pseudomonadati</taxon>
        <taxon>Pseudomonadota</taxon>
        <taxon>Gammaproteobacteria</taxon>
        <taxon>Cellvibrionales</taxon>
        <taxon>Spongiibacteraceae</taxon>
        <taxon>BD1-7 clade</taxon>
    </lineage>
</organism>
<dbReference type="Gene3D" id="3.40.50.300">
    <property type="entry name" value="P-loop containing nucleotide triphosphate hydrolases"/>
    <property type="match status" value="1"/>
</dbReference>
<protein>
    <recommendedName>
        <fullName evidence="1">Hda lid domain-containing protein</fullName>
    </recommendedName>
</protein>
<dbReference type="PANTHER" id="PTHR30050:SF5">
    <property type="entry name" value="DNAA REGULATORY INACTIVATOR HDA"/>
    <property type="match status" value="1"/>
</dbReference>
<reference evidence="2 3" key="1">
    <citation type="journal article" date="2010" name="J. Bacteriol.">
        <title>Genome sequence of the oligotrophic marine Gammaproteobacterium HTCC2143, isolated from the Oregon Coast.</title>
        <authorList>
            <person name="Oh H.M."/>
            <person name="Kang I."/>
            <person name="Ferriera S."/>
            <person name="Giovannoni S.J."/>
            <person name="Cho J.C."/>
        </authorList>
    </citation>
    <scope>NUCLEOTIDE SEQUENCE [LARGE SCALE GENOMIC DNA]</scope>
    <source>
        <strain evidence="2 3">HTCC2143</strain>
    </source>
</reference>
<comment type="caution">
    <text evidence="2">The sequence shown here is derived from an EMBL/GenBank/DDBJ whole genome shotgun (WGS) entry which is preliminary data.</text>
</comment>
<dbReference type="InterPro" id="IPR055199">
    <property type="entry name" value="Hda_lid"/>
</dbReference>
<gene>
    <name evidence="2" type="ORF">GP2143_02179</name>
</gene>
<sequence length="252" mass="28898">MRYIPPKTNASDLFEISTPMSYLFEQLPLAVQLRDDATFDNFYSGDNALLLDTLRKQLSDGERYVYLFGREGSGRSHLLQAACHHADKNGSNAIYLPLSELGEYPPEELFDGLEYQSLVCLDDVDAVIDKGLWQRQLFHLFNRLSDAQIPLLISARCAVRDLNIELQDLASRLSWGTVFQLHNLNDDQRTATIKLRAERRGLLMGDEVAQYIYNRCRRDTQALLSVLDTLDSASLTYQRRLTVPFVKKTMNW</sequence>
<dbReference type="Proteomes" id="UP000004931">
    <property type="component" value="Unassembled WGS sequence"/>
</dbReference>
<dbReference type="GO" id="GO:0032297">
    <property type="term" value="P:negative regulation of DNA-templated DNA replication initiation"/>
    <property type="evidence" value="ECO:0007669"/>
    <property type="project" value="InterPro"/>
</dbReference>
<dbReference type="GO" id="GO:0006270">
    <property type="term" value="P:DNA replication initiation"/>
    <property type="evidence" value="ECO:0007669"/>
    <property type="project" value="TreeGrafter"/>
</dbReference>
<dbReference type="eggNOG" id="COG0593">
    <property type="taxonomic scope" value="Bacteria"/>
</dbReference>
<dbReference type="STRING" id="247633.GP2143_02179"/>
<accession>A0YE57</accession>
<dbReference type="AlphaFoldDB" id="A0YE57"/>
<dbReference type="EMBL" id="AAVT01000006">
    <property type="protein sequence ID" value="EAW30693.1"/>
    <property type="molecule type" value="Genomic_DNA"/>
</dbReference>
<dbReference type="Gene3D" id="1.10.8.60">
    <property type="match status" value="1"/>
</dbReference>
<keyword evidence="3" id="KW-1185">Reference proteome</keyword>
<dbReference type="SUPFAM" id="SSF52540">
    <property type="entry name" value="P-loop containing nucleoside triphosphate hydrolases"/>
    <property type="match status" value="1"/>
</dbReference>
<evidence type="ECO:0000313" key="2">
    <source>
        <dbReference type="EMBL" id="EAW30693.1"/>
    </source>
</evidence>
<dbReference type="InterPro" id="IPR017788">
    <property type="entry name" value="Hda"/>
</dbReference>
<evidence type="ECO:0000259" key="1">
    <source>
        <dbReference type="Pfam" id="PF22688"/>
    </source>
</evidence>
<dbReference type="Pfam" id="PF22688">
    <property type="entry name" value="Hda_lid"/>
    <property type="match status" value="1"/>
</dbReference>
<evidence type="ECO:0000313" key="3">
    <source>
        <dbReference type="Proteomes" id="UP000004931"/>
    </source>
</evidence>